<dbReference type="EMBL" id="QGKY02000089">
    <property type="protein sequence ID" value="KAF2614940.1"/>
    <property type="molecule type" value="Genomic_DNA"/>
</dbReference>
<reference evidence="1" key="1">
    <citation type="submission" date="2019-12" db="EMBL/GenBank/DDBJ databases">
        <title>Genome sequencing and annotation of Brassica cretica.</title>
        <authorList>
            <person name="Studholme D.J."/>
            <person name="Sarris P.F."/>
        </authorList>
    </citation>
    <scope>NUCLEOTIDE SEQUENCE</scope>
    <source>
        <strain evidence="1">PFS-102/07</strain>
        <tissue evidence="1">Leaf</tissue>
    </source>
</reference>
<name>A0A8S9M4D1_BRACR</name>
<gene>
    <name evidence="1" type="ORF">F2Q70_00012400</name>
</gene>
<protein>
    <submittedName>
        <fullName evidence="1">Uncharacterized protein</fullName>
    </submittedName>
</protein>
<comment type="caution">
    <text evidence="1">The sequence shown here is derived from an EMBL/GenBank/DDBJ whole genome shotgun (WGS) entry which is preliminary data.</text>
</comment>
<dbReference type="AlphaFoldDB" id="A0A8S9M4D1"/>
<organism evidence="1">
    <name type="scientific">Brassica cretica</name>
    <name type="common">Mustard</name>
    <dbReference type="NCBI Taxonomy" id="69181"/>
    <lineage>
        <taxon>Eukaryota</taxon>
        <taxon>Viridiplantae</taxon>
        <taxon>Streptophyta</taxon>
        <taxon>Embryophyta</taxon>
        <taxon>Tracheophyta</taxon>
        <taxon>Spermatophyta</taxon>
        <taxon>Magnoliopsida</taxon>
        <taxon>eudicotyledons</taxon>
        <taxon>Gunneridae</taxon>
        <taxon>Pentapetalae</taxon>
        <taxon>rosids</taxon>
        <taxon>malvids</taxon>
        <taxon>Brassicales</taxon>
        <taxon>Brassicaceae</taxon>
        <taxon>Brassiceae</taxon>
        <taxon>Brassica</taxon>
    </lineage>
</organism>
<sequence length="57" mass="6616">MRNRRNLVVIAYQALQGRNQFGKGLRIGLKSLSWELPRSMFFLRPPKLIPTILPPIL</sequence>
<proteinExistence type="predicted"/>
<evidence type="ECO:0000313" key="1">
    <source>
        <dbReference type="EMBL" id="KAF2614940.1"/>
    </source>
</evidence>
<accession>A0A8S9M4D1</accession>